<reference evidence="1 2" key="1">
    <citation type="submission" date="2024-01" db="EMBL/GenBank/DDBJ databases">
        <title>The complete chloroplast genome sequence of Lithospermum erythrorhizon: insights into the phylogenetic relationship among Boraginaceae species and the maternal lineages of purple gromwells.</title>
        <authorList>
            <person name="Okada T."/>
            <person name="Watanabe K."/>
        </authorList>
    </citation>
    <scope>NUCLEOTIDE SEQUENCE [LARGE SCALE GENOMIC DNA]</scope>
</reference>
<dbReference type="AlphaFoldDB" id="A0AAV3R0R6"/>
<name>A0AAV3R0R6_LITER</name>
<gene>
    <name evidence="1" type="ORF">LIER_23995</name>
</gene>
<sequence length="103" mass="11409">MQISVSYVDNLMNNIDSIRCSGGAIVEKQEVGGSLDEISIEITGSTSQVEAALDLIKTRFDEECFHDFLYGIKKELYGHLRSSLLAQDPPPILDRAYQAMLNA</sequence>
<evidence type="ECO:0000313" key="2">
    <source>
        <dbReference type="Proteomes" id="UP001454036"/>
    </source>
</evidence>
<dbReference type="Proteomes" id="UP001454036">
    <property type="component" value="Unassembled WGS sequence"/>
</dbReference>
<accession>A0AAV3R0R6</accession>
<keyword evidence="2" id="KW-1185">Reference proteome</keyword>
<organism evidence="1 2">
    <name type="scientific">Lithospermum erythrorhizon</name>
    <name type="common">Purple gromwell</name>
    <name type="synonym">Lithospermum officinale var. erythrorhizon</name>
    <dbReference type="NCBI Taxonomy" id="34254"/>
    <lineage>
        <taxon>Eukaryota</taxon>
        <taxon>Viridiplantae</taxon>
        <taxon>Streptophyta</taxon>
        <taxon>Embryophyta</taxon>
        <taxon>Tracheophyta</taxon>
        <taxon>Spermatophyta</taxon>
        <taxon>Magnoliopsida</taxon>
        <taxon>eudicotyledons</taxon>
        <taxon>Gunneridae</taxon>
        <taxon>Pentapetalae</taxon>
        <taxon>asterids</taxon>
        <taxon>lamiids</taxon>
        <taxon>Boraginales</taxon>
        <taxon>Boraginaceae</taxon>
        <taxon>Boraginoideae</taxon>
        <taxon>Lithospermeae</taxon>
        <taxon>Lithospermum</taxon>
    </lineage>
</organism>
<evidence type="ECO:0000313" key="1">
    <source>
        <dbReference type="EMBL" id="GAA0169538.1"/>
    </source>
</evidence>
<proteinExistence type="predicted"/>
<comment type="caution">
    <text evidence="1">The sequence shown here is derived from an EMBL/GenBank/DDBJ whole genome shotgun (WGS) entry which is preliminary data.</text>
</comment>
<protein>
    <submittedName>
        <fullName evidence="1">Uncharacterized protein</fullName>
    </submittedName>
</protein>
<dbReference type="EMBL" id="BAABME010006879">
    <property type="protein sequence ID" value="GAA0169538.1"/>
    <property type="molecule type" value="Genomic_DNA"/>
</dbReference>